<feature type="chain" id="PRO_5021813535" description="Peptidase M15A C-terminal domain-containing protein" evidence="1">
    <location>
        <begin position="32"/>
        <end position="177"/>
    </location>
</feature>
<dbReference type="Proteomes" id="UP000321085">
    <property type="component" value="Unassembled WGS sequence"/>
</dbReference>
<keyword evidence="4" id="KW-1185">Reference proteome</keyword>
<dbReference type="Pfam" id="PF08291">
    <property type="entry name" value="Peptidase_M15_3"/>
    <property type="match status" value="1"/>
</dbReference>
<dbReference type="RefSeq" id="WP_114187609.1">
    <property type="nucleotide sequence ID" value="NZ_BJYU01000043.1"/>
</dbReference>
<reference evidence="3 4" key="1">
    <citation type="submission" date="2019-07" db="EMBL/GenBank/DDBJ databases">
        <title>Whole genome shotgun sequence of Microvirga aerophila NBRC 106136.</title>
        <authorList>
            <person name="Hosoyama A."/>
            <person name="Uohara A."/>
            <person name="Ohji S."/>
            <person name="Ichikawa N."/>
        </authorList>
    </citation>
    <scope>NUCLEOTIDE SEQUENCE [LARGE SCALE GENOMIC DNA]</scope>
    <source>
        <strain evidence="3 4">NBRC 106136</strain>
    </source>
</reference>
<evidence type="ECO:0000256" key="1">
    <source>
        <dbReference type="SAM" id="SignalP"/>
    </source>
</evidence>
<sequence>MSTNTRARRALPLALVTTALLVLHPSTPLRAESDAPTIQYANLPSGDPAATGSLPGPNQNISRTLSGFRAFVEQGSIILRTSAPTQCLPGDLQAVVADVASRFGSVSVESTHRSRGRNSRAGGARRSLHLSCRAIDFRVRTRARGVMAYLRSRPEVGGLKVYRNGIIHTDNGERRSW</sequence>
<dbReference type="Gene3D" id="3.30.1380.10">
    <property type="match status" value="1"/>
</dbReference>
<evidence type="ECO:0000313" key="4">
    <source>
        <dbReference type="Proteomes" id="UP000321085"/>
    </source>
</evidence>
<dbReference type="EMBL" id="BJYU01000043">
    <property type="protein sequence ID" value="GEO15534.1"/>
    <property type="molecule type" value="Genomic_DNA"/>
</dbReference>
<evidence type="ECO:0000313" key="3">
    <source>
        <dbReference type="EMBL" id="GEO15534.1"/>
    </source>
</evidence>
<dbReference type="InterPro" id="IPR009045">
    <property type="entry name" value="Zn_M74/Hedgehog-like"/>
</dbReference>
<proteinExistence type="predicted"/>
<organism evidence="3 4">
    <name type="scientific">Microvirga aerophila</name>
    <dbReference type="NCBI Taxonomy" id="670291"/>
    <lineage>
        <taxon>Bacteria</taxon>
        <taxon>Pseudomonadati</taxon>
        <taxon>Pseudomonadota</taxon>
        <taxon>Alphaproteobacteria</taxon>
        <taxon>Hyphomicrobiales</taxon>
        <taxon>Methylobacteriaceae</taxon>
        <taxon>Microvirga</taxon>
    </lineage>
</organism>
<evidence type="ECO:0000259" key="2">
    <source>
        <dbReference type="Pfam" id="PF08291"/>
    </source>
</evidence>
<dbReference type="SUPFAM" id="SSF55166">
    <property type="entry name" value="Hedgehog/DD-peptidase"/>
    <property type="match status" value="1"/>
</dbReference>
<protein>
    <recommendedName>
        <fullName evidence="2">Peptidase M15A C-terminal domain-containing protein</fullName>
    </recommendedName>
</protein>
<name>A0A512BUB9_9HYPH</name>
<feature type="domain" description="Peptidase M15A C-terminal" evidence="2">
    <location>
        <begin position="92"/>
        <end position="170"/>
    </location>
</feature>
<feature type="signal peptide" evidence="1">
    <location>
        <begin position="1"/>
        <end position="31"/>
    </location>
</feature>
<comment type="caution">
    <text evidence="3">The sequence shown here is derived from an EMBL/GenBank/DDBJ whole genome shotgun (WGS) entry which is preliminary data.</text>
</comment>
<accession>A0A512BUB9</accession>
<keyword evidence="1" id="KW-0732">Signal</keyword>
<dbReference type="OrthoDB" id="8382078at2"/>
<gene>
    <name evidence="3" type="ORF">MAE02_32300</name>
</gene>
<dbReference type="AlphaFoldDB" id="A0A512BUB9"/>
<dbReference type="InterPro" id="IPR013230">
    <property type="entry name" value="Peptidase_M15A_C"/>
</dbReference>